<evidence type="ECO:0000313" key="4">
    <source>
        <dbReference type="Proteomes" id="UP000606720"/>
    </source>
</evidence>
<gene>
    <name evidence="3" type="ORF">H8S17_11915</name>
</gene>
<evidence type="ECO:0000256" key="1">
    <source>
        <dbReference type="ARBA" id="ARBA00022737"/>
    </source>
</evidence>
<dbReference type="Pfam" id="PF02493">
    <property type="entry name" value="MORN"/>
    <property type="match status" value="6"/>
</dbReference>
<dbReference type="EMBL" id="JACOPH010000011">
    <property type="protein sequence ID" value="MBC5714895.1"/>
    <property type="molecule type" value="Genomic_DNA"/>
</dbReference>
<comment type="caution">
    <text evidence="3">The sequence shown here is derived from an EMBL/GenBank/DDBJ whole genome shotgun (WGS) entry which is preliminary data.</text>
</comment>
<evidence type="ECO:0000313" key="3">
    <source>
        <dbReference type="EMBL" id="MBC5714895.1"/>
    </source>
</evidence>
<keyword evidence="4" id="KW-1185">Reference proteome</keyword>
<dbReference type="Proteomes" id="UP000606720">
    <property type="component" value="Unassembled WGS sequence"/>
</dbReference>
<dbReference type="SUPFAM" id="SSF82185">
    <property type="entry name" value="Histone H3 K4-specific methyltransferase SET7/9 N-terminal domain"/>
    <property type="match status" value="2"/>
</dbReference>
<sequence length="315" mass="35762">MEEQKKFYNEQQKPNHRTTLWIVILIIIVIFLVKAFTNKPMIDAVKEYSAKGKYSVENYPYIDSRASKVINVYKNAMAFDSSKVRQAALENKDHWCLLAQNGILKKNSYKRTNAILDSVYLYYGDLKKGKPHGIGILFKYYGDDTYVVDKMGYFKKGALNGYGIDIDIPAEIMTSTLYEGLDFYNVAASVIYEGEWKKGLYSGQGITYWPCAGTEDDLQEWDIKTVGTKNIAYVGEWKKGVMSGEGKMYYPTGQLLYSGQIKKGKASGTGKQYYPNGNLKYAGKFKKGEMHGKGTLFNEDGSLNYKGKFKRGNIY</sequence>
<dbReference type="PANTHER" id="PTHR23084:SF263">
    <property type="entry name" value="MORN REPEAT-CONTAINING PROTEIN 1"/>
    <property type="match status" value="1"/>
</dbReference>
<keyword evidence="2" id="KW-0812">Transmembrane</keyword>
<dbReference type="AlphaFoldDB" id="A0A923RUF6"/>
<dbReference type="InterPro" id="IPR003409">
    <property type="entry name" value="MORN"/>
</dbReference>
<dbReference type="SMART" id="SM00698">
    <property type="entry name" value="MORN"/>
    <property type="match status" value="5"/>
</dbReference>
<protein>
    <recommendedName>
        <fullName evidence="5">MORN repeat protein</fullName>
    </recommendedName>
</protein>
<name>A0A923RUF6_9FIRM</name>
<keyword evidence="1" id="KW-0677">Repeat</keyword>
<dbReference type="Gene3D" id="2.20.110.10">
    <property type="entry name" value="Histone H3 K4-specific methyltransferase SET7/9 N-terminal domain"/>
    <property type="match status" value="1"/>
</dbReference>
<feature type="transmembrane region" description="Helical" evidence="2">
    <location>
        <begin position="20"/>
        <end position="37"/>
    </location>
</feature>
<evidence type="ECO:0000256" key="2">
    <source>
        <dbReference type="SAM" id="Phobius"/>
    </source>
</evidence>
<dbReference type="RefSeq" id="WP_186867479.1">
    <property type="nucleotide sequence ID" value="NZ_JACOPH010000011.1"/>
</dbReference>
<evidence type="ECO:0008006" key="5">
    <source>
        <dbReference type="Google" id="ProtNLM"/>
    </source>
</evidence>
<reference evidence="3" key="1">
    <citation type="submission" date="2020-08" db="EMBL/GenBank/DDBJ databases">
        <title>Genome public.</title>
        <authorList>
            <person name="Liu C."/>
            <person name="Sun Q."/>
        </authorList>
    </citation>
    <scope>NUCLEOTIDE SEQUENCE</scope>
    <source>
        <strain evidence="3">BX1005</strain>
    </source>
</reference>
<keyword evidence="2" id="KW-1133">Transmembrane helix</keyword>
<dbReference type="PANTHER" id="PTHR23084">
    <property type="entry name" value="PHOSPHATIDYLINOSITOL-4-PHOSPHATE 5-KINASE RELATED"/>
    <property type="match status" value="1"/>
</dbReference>
<proteinExistence type="predicted"/>
<accession>A0A923RUF6</accession>
<organism evidence="3 4">
    <name type="scientific">Roseburia zhanii</name>
    <dbReference type="NCBI Taxonomy" id="2763064"/>
    <lineage>
        <taxon>Bacteria</taxon>
        <taxon>Bacillati</taxon>
        <taxon>Bacillota</taxon>
        <taxon>Clostridia</taxon>
        <taxon>Lachnospirales</taxon>
        <taxon>Lachnospiraceae</taxon>
        <taxon>Roseburia</taxon>
    </lineage>
</organism>
<keyword evidence="2" id="KW-0472">Membrane</keyword>